<evidence type="ECO:0000256" key="1">
    <source>
        <dbReference type="SAM" id="MobiDB-lite"/>
    </source>
</evidence>
<dbReference type="EMBL" id="LXQA010556024">
    <property type="protein sequence ID" value="MCI59036.1"/>
    <property type="molecule type" value="Genomic_DNA"/>
</dbReference>
<reference evidence="2 3" key="1">
    <citation type="journal article" date="2018" name="Front. Plant Sci.">
        <title>Red Clover (Trifolium pratense) and Zigzag Clover (T. medium) - A Picture of Genomic Similarities and Differences.</title>
        <authorList>
            <person name="Dluhosova J."/>
            <person name="Istvanek J."/>
            <person name="Nedelnik J."/>
            <person name="Repkova J."/>
        </authorList>
    </citation>
    <scope>NUCLEOTIDE SEQUENCE [LARGE SCALE GENOMIC DNA]</scope>
    <source>
        <strain evidence="3">cv. 10/8</strain>
        <tissue evidence="2">Leaf</tissue>
    </source>
</reference>
<name>A0A392TFY4_9FABA</name>
<protein>
    <submittedName>
        <fullName evidence="2">Uncharacterized protein</fullName>
    </submittedName>
</protein>
<keyword evidence="3" id="KW-1185">Reference proteome</keyword>
<feature type="region of interest" description="Disordered" evidence="1">
    <location>
        <begin position="1"/>
        <end position="28"/>
    </location>
</feature>
<dbReference type="AlphaFoldDB" id="A0A392TFY4"/>
<sequence>LFSPSEECLGHKESRLRKNHEPTGARHPISLSSCFRSATCHSNG</sequence>
<evidence type="ECO:0000313" key="2">
    <source>
        <dbReference type="EMBL" id="MCI59036.1"/>
    </source>
</evidence>
<evidence type="ECO:0000313" key="3">
    <source>
        <dbReference type="Proteomes" id="UP000265520"/>
    </source>
</evidence>
<dbReference type="Proteomes" id="UP000265520">
    <property type="component" value="Unassembled WGS sequence"/>
</dbReference>
<feature type="non-terminal residue" evidence="2">
    <location>
        <position position="1"/>
    </location>
</feature>
<organism evidence="2 3">
    <name type="scientific">Trifolium medium</name>
    <dbReference type="NCBI Taxonomy" id="97028"/>
    <lineage>
        <taxon>Eukaryota</taxon>
        <taxon>Viridiplantae</taxon>
        <taxon>Streptophyta</taxon>
        <taxon>Embryophyta</taxon>
        <taxon>Tracheophyta</taxon>
        <taxon>Spermatophyta</taxon>
        <taxon>Magnoliopsida</taxon>
        <taxon>eudicotyledons</taxon>
        <taxon>Gunneridae</taxon>
        <taxon>Pentapetalae</taxon>
        <taxon>rosids</taxon>
        <taxon>fabids</taxon>
        <taxon>Fabales</taxon>
        <taxon>Fabaceae</taxon>
        <taxon>Papilionoideae</taxon>
        <taxon>50 kb inversion clade</taxon>
        <taxon>NPAAA clade</taxon>
        <taxon>Hologalegina</taxon>
        <taxon>IRL clade</taxon>
        <taxon>Trifolieae</taxon>
        <taxon>Trifolium</taxon>
    </lineage>
</organism>
<proteinExistence type="predicted"/>
<comment type="caution">
    <text evidence="2">The sequence shown here is derived from an EMBL/GenBank/DDBJ whole genome shotgun (WGS) entry which is preliminary data.</text>
</comment>
<accession>A0A392TFY4</accession>